<evidence type="ECO:0000256" key="1">
    <source>
        <dbReference type="SAM" id="Phobius"/>
    </source>
</evidence>
<dbReference type="Pfam" id="PF07811">
    <property type="entry name" value="TadE"/>
    <property type="match status" value="1"/>
</dbReference>
<organism evidence="3 4">
    <name type="scientific">Pseudobacteroides cellulosolvens ATCC 35603 = DSM 2933</name>
    <dbReference type="NCBI Taxonomy" id="398512"/>
    <lineage>
        <taxon>Bacteria</taxon>
        <taxon>Bacillati</taxon>
        <taxon>Bacillota</taxon>
        <taxon>Clostridia</taxon>
        <taxon>Eubacteriales</taxon>
        <taxon>Oscillospiraceae</taxon>
        <taxon>Pseudobacteroides</taxon>
    </lineage>
</organism>
<feature type="domain" description="TadE-like" evidence="2">
    <location>
        <begin position="11"/>
        <end position="53"/>
    </location>
</feature>
<keyword evidence="1" id="KW-0812">Transmembrane</keyword>
<dbReference type="Proteomes" id="UP000036923">
    <property type="component" value="Unassembled WGS sequence"/>
</dbReference>
<keyword evidence="1" id="KW-0472">Membrane</keyword>
<keyword evidence="4" id="KW-1185">Reference proteome</keyword>
<name>A0A0L6JH90_9FIRM</name>
<dbReference type="STRING" id="398512.Bccel_0351"/>
<sequence>MGVKITSFKRGQAVVETALVLPIVVLILMGIIDFGIMFNNYIVLSNASRECARKAAVGGTDTDIVTLANDLTNTMDSGKRSITIYPSESYRKKGEQVTITVEYDNVLITPVISAILNKSVHLKAKTVMRVE</sequence>
<accession>A0A0L6JH90</accession>
<dbReference type="OrthoDB" id="1683505at2"/>
<proteinExistence type="predicted"/>
<reference evidence="4" key="1">
    <citation type="submission" date="2015-07" db="EMBL/GenBank/DDBJ databases">
        <title>Near-Complete Genome Sequence of the Cellulolytic Bacterium Bacteroides (Pseudobacteroides) cellulosolvens ATCC 35603.</title>
        <authorList>
            <person name="Dassa B."/>
            <person name="Utturkar S.M."/>
            <person name="Klingeman D.M."/>
            <person name="Hurt R.A."/>
            <person name="Keller M."/>
            <person name="Xu J."/>
            <person name="Reddy Y.H.K."/>
            <person name="Borovok I."/>
            <person name="Grinberg I.R."/>
            <person name="Lamed R."/>
            <person name="Zhivin O."/>
            <person name="Bayer E.A."/>
            <person name="Brown S.D."/>
        </authorList>
    </citation>
    <scope>NUCLEOTIDE SEQUENCE [LARGE SCALE GENOMIC DNA]</scope>
    <source>
        <strain evidence="4">DSM 2933</strain>
    </source>
</reference>
<gene>
    <name evidence="3" type="ORF">Bccel_0351</name>
</gene>
<dbReference type="EMBL" id="LGTC01000001">
    <property type="protein sequence ID" value="KNY25094.1"/>
    <property type="molecule type" value="Genomic_DNA"/>
</dbReference>
<dbReference type="eggNOG" id="COG4961">
    <property type="taxonomic scope" value="Bacteria"/>
</dbReference>
<keyword evidence="1" id="KW-1133">Transmembrane helix</keyword>
<dbReference type="InterPro" id="IPR012495">
    <property type="entry name" value="TadE-like_dom"/>
</dbReference>
<protein>
    <submittedName>
        <fullName evidence="3">TadE family protein</fullName>
    </submittedName>
</protein>
<evidence type="ECO:0000259" key="2">
    <source>
        <dbReference type="Pfam" id="PF07811"/>
    </source>
</evidence>
<dbReference type="RefSeq" id="WP_036946264.1">
    <property type="nucleotide sequence ID" value="NZ_KN050763.1"/>
</dbReference>
<comment type="caution">
    <text evidence="3">The sequence shown here is derived from an EMBL/GenBank/DDBJ whole genome shotgun (WGS) entry which is preliminary data.</text>
</comment>
<dbReference type="AlphaFoldDB" id="A0A0L6JH90"/>
<evidence type="ECO:0000313" key="4">
    <source>
        <dbReference type="Proteomes" id="UP000036923"/>
    </source>
</evidence>
<feature type="transmembrane region" description="Helical" evidence="1">
    <location>
        <begin position="20"/>
        <end position="44"/>
    </location>
</feature>
<evidence type="ECO:0000313" key="3">
    <source>
        <dbReference type="EMBL" id="KNY25094.1"/>
    </source>
</evidence>